<dbReference type="GO" id="GO:0005886">
    <property type="term" value="C:plasma membrane"/>
    <property type="evidence" value="ECO:0007669"/>
    <property type="project" value="TreeGrafter"/>
</dbReference>
<dbReference type="InterPro" id="IPR007267">
    <property type="entry name" value="GtrA_DPMS_TM"/>
</dbReference>
<sequence length="159" mass="18276">MNMSNVSLKRKFILKIHSKVNQLLELVKFSIVGVINTTIDFAVFFVCYSILHFNSSFSQVFGYTAGMVNSFLMNKKWTFEDSTKGRIIILKVVKFAFTNIISLLLSIVMIKLSRLYLSNSILIAKILATLCAQGVNYILYKFWVFTKMETNNESIQKNM</sequence>
<dbReference type="OrthoDB" id="9812049at2"/>
<comment type="subcellular location">
    <subcellularLocation>
        <location evidence="1">Membrane</location>
        <topology evidence="1">Multi-pass membrane protein</topology>
    </subcellularLocation>
</comment>
<keyword evidence="4 6" id="KW-1133">Transmembrane helix</keyword>
<comment type="similarity">
    <text evidence="2">Belongs to the GtrA family.</text>
</comment>
<dbReference type="RefSeq" id="WP_013290972.1">
    <property type="nucleotide sequence ID" value="NC_014392.1"/>
</dbReference>
<dbReference type="PANTHER" id="PTHR38459:SF1">
    <property type="entry name" value="PROPHAGE BACTOPRENOL-LINKED GLUCOSE TRANSLOCASE HOMOLOG"/>
    <property type="match status" value="1"/>
</dbReference>
<accession>D9TFK5</accession>
<dbReference type="EMBL" id="CP002164">
    <property type="protein sequence ID" value="ADL42975.1"/>
    <property type="molecule type" value="Genomic_DNA"/>
</dbReference>
<dbReference type="HOGENOM" id="CLU_083873_4_2_9"/>
<name>D9TFK5_CALOO</name>
<evidence type="ECO:0000256" key="2">
    <source>
        <dbReference type="ARBA" id="ARBA00009399"/>
    </source>
</evidence>
<dbReference type="KEGG" id="cob:COB47_1695"/>
<keyword evidence="5 6" id="KW-0472">Membrane</keyword>
<evidence type="ECO:0000256" key="4">
    <source>
        <dbReference type="ARBA" id="ARBA00022989"/>
    </source>
</evidence>
<evidence type="ECO:0000256" key="6">
    <source>
        <dbReference type="SAM" id="Phobius"/>
    </source>
</evidence>
<evidence type="ECO:0000256" key="1">
    <source>
        <dbReference type="ARBA" id="ARBA00004141"/>
    </source>
</evidence>
<reference evidence="8 9" key="1">
    <citation type="journal article" date="2010" name="J. Bacteriol.">
        <title>Complete genome sequence of the cellulolytic thermophile Caldicellulosiruptor obsidiansis OB47T.</title>
        <authorList>
            <person name="Elkins J.G."/>
            <person name="Lochner A."/>
            <person name="Hamilton-Brehm S.D."/>
            <person name="Davenport K.W."/>
            <person name="Podar M."/>
            <person name="Brown S.D."/>
            <person name="Land M.L."/>
            <person name="Hauser L.J."/>
            <person name="Klingeman D.M."/>
            <person name="Raman B."/>
            <person name="Goodwin L.A."/>
            <person name="Tapia R."/>
            <person name="Meincke L.J."/>
            <person name="Detter J.C."/>
            <person name="Bruce D.C."/>
            <person name="Han C.S."/>
            <person name="Palumbo A.V."/>
            <person name="Cottingham R.W."/>
            <person name="Keller M."/>
            <person name="Graham D.E."/>
        </authorList>
    </citation>
    <scope>NUCLEOTIDE SEQUENCE [LARGE SCALE GENOMIC DNA]</scope>
    <source>
        <strain evidence="9">ATCC BAA-2073 / strain OB47</strain>
    </source>
</reference>
<dbReference type="InterPro" id="IPR051401">
    <property type="entry name" value="GtrA_CellWall_Glycosyl"/>
</dbReference>
<feature type="transmembrane region" description="Helical" evidence="6">
    <location>
        <begin position="29"/>
        <end position="51"/>
    </location>
</feature>
<dbReference type="STRING" id="608506.COB47_1695"/>
<evidence type="ECO:0000256" key="5">
    <source>
        <dbReference type="ARBA" id="ARBA00023136"/>
    </source>
</evidence>
<dbReference type="GO" id="GO:0000271">
    <property type="term" value="P:polysaccharide biosynthetic process"/>
    <property type="evidence" value="ECO:0007669"/>
    <property type="project" value="InterPro"/>
</dbReference>
<dbReference type="PANTHER" id="PTHR38459">
    <property type="entry name" value="PROPHAGE BACTOPRENOL-LINKED GLUCOSE TRANSLOCASE HOMOLOG"/>
    <property type="match status" value="1"/>
</dbReference>
<feature type="domain" description="GtrA/DPMS transmembrane" evidence="7">
    <location>
        <begin position="28"/>
        <end position="145"/>
    </location>
</feature>
<gene>
    <name evidence="8" type="ordered locus">COB47_1695</name>
</gene>
<feature type="transmembrane region" description="Helical" evidence="6">
    <location>
        <begin position="87"/>
        <end position="110"/>
    </location>
</feature>
<dbReference type="Pfam" id="PF04138">
    <property type="entry name" value="GtrA_DPMS_TM"/>
    <property type="match status" value="1"/>
</dbReference>
<keyword evidence="3 6" id="KW-0812">Transmembrane</keyword>
<protein>
    <submittedName>
        <fullName evidence="8">GtrA family protein</fullName>
    </submittedName>
</protein>
<dbReference type="Proteomes" id="UP000000347">
    <property type="component" value="Chromosome"/>
</dbReference>
<dbReference type="AlphaFoldDB" id="D9TFK5"/>
<evidence type="ECO:0000259" key="7">
    <source>
        <dbReference type="Pfam" id="PF04138"/>
    </source>
</evidence>
<organism evidence="8 9">
    <name type="scientific">Caldicellulosiruptor obsidiansis (strain ATCC BAA-2073 / JCM 16842 / OB47)</name>
    <dbReference type="NCBI Taxonomy" id="608506"/>
    <lineage>
        <taxon>Bacteria</taxon>
        <taxon>Bacillati</taxon>
        <taxon>Bacillota</taxon>
        <taxon>Bacillota incertae sedis</taxon>
        <taxon>Caldicellulosiruptorales</taxon>
        <taxon>Caldicellulosiruptoraceae</taxon>
        <taxon>Caldicellulosiruptor</taxon>
    </lineage>
</organism>
<evidence type="ECO:0000313" key="8">
    <source>
        <dbReference type="EMBL" id="ADL42975.1"/>
    </source>
</evidence>
<proteinExistence type="inferred from homology"/>
<evidence type="ECO:0000313" key="9">
    <source>
        <dbReference type="Proteomes" id="UP000000347"/>
    </source>
</evidence>
<evidence type="ECO:0000256" key="3">
    <source>
        <dbReference type="ARBA" id="ARBA00022692"/>
    </source>
</evidence>
<keyword evidence="9" id="KW-1185">Reference proteome</keyword>
<dbReference type="eggNOG" id="COG2246">
    <property type="taxonomic scope" value="Bacteria"/>
</dbReference>
<feature type="transmembrane region" description="Helical" evidence="6">
    <location>
        <begin position="116"/>
        <end position="139"/>
    </location>
</feature>